<dbReference type="GO" id="GO:0009378">
    <property type="term" value="F:four-way junction helicase activity"/>
    <property type="evidence" value="ECO:0007669"/>
    <property type="project" value="InterPro"/>
</dbReference>
<keyword evidence="5 6" id="KW-0234">DNA repair</keyword>
<dbReference type="Gene3D" id="2.40.50.140">
    <property type="entry name" value="Nucleic acid-binding proteins"/>
    <property type="match status" value="1"/>
</dbReference>
<dbReference type="EMBL" id="PDTI01000051">
    <property type="protein sequence ID" value="PIE62317.1"/>
    <property type="molecule type" value="Genomic_DNA"/>
</dbReference>
<comment type="function">
    <text evidence="6">The RuvA-RuvB-RuvC complex processes Holliday junction (HJ) DNA during genetic recombination and DNA repair, while the RuvA-RuvB complex plays an important role in the rescue of blocked DNA replication forks via replication fork reversal (RFR). RuvA specifically binds to HJ cruciform DNA, conferring on it an open structure. The RuvB hexamer acts as an ATP-dependent pump, pulling dsDNA into and through the RuvAB complex. HJ branch migration allows RuvC to scan DNA until it finds its consensus sequence, where it cleaves and resolves the cruciform DNA.</text>
</comment>
<dbReference type="NCBIfam" id="TIGR00084">
    <property type="entry name" value="ruvA"/>
    <property type="match status" value="1"/>
</dbReference>
<dbReference type="Gene3D" id="1.10.150.20">
    <property type="entry name" value="5' to 3' exonuclease, C-terminal subdomain"/>
    <property type="match status" value="1"/>
</dbReference>
<dbReference type="GO" id="GO:0005524">
    <property type="term" value="F:ATP binding"/>
    <property type="evidence" value="ECO:0007669"/>
    <property type="project" value="InterPro"/>
</dbReference>
<sequence length="213" mass="23425">MIAYLEGQILRKEADGIILLAGHIGYEILLDTITLALCMEKSQTNDTIALYIYYHVTERQPKPVLIGFLTPDDKEFFQLFITVAAIGPMKAIKALTKPVSQVARAIEDRDTAFLSQLTGIGKRTAEKIVATLNGKVLAFASAQSSEPHPVSGNPQDFVPEGKQIMVRQVAEVLTEQLGHSGASARRMINQALEKNPGISSPEDLFDEIFQETR</sequence>
<comment type="domain">
    <text evidence="6">Has three domains with a flexible linker between the domains II and III and assumes an 'L' shape. Domain III is highly mobile and contacts RuvB.</text>
</comment>
<keyword evidence="1 6" id="KW-0963">Cytoplasm</keyword>
<gene>
    <name evidence="6" type="primary">ruvA</name>
    <name evidence="8" type="ORF">CSA25_05700</name>
</gene>
<feature type="region of interest" description="Domain III" evidence="6">
    <location>
        <begin position="162"/>
        <end position="213"/>
    </location>
</feature>
<dbReference type="InterPro" id="IPR010994">
    <property type="entry name" value="RuvA_2-like"/>
</dbReference>
<comment type="subcellular location">
    <subcellularLocation>
        <location evidence="6">Cytoplasm</location>
    </subcellularLocation>
</comment>
<evidence type="ECO:0000256" key="6">
    <source>
        <dbReference type="HAMAP-Rule" id="MF_00031"/>
    </source>
</evidence>
<evidence type="ECO:0000256" key="2">
    <source>
        <dbReference type="ARBA" id="ARBA00022763"/>
    </source>
</evidence>
<evidence type="ECO:0000259" key="7">
    <source>
        <dbReference type="Pfam" id="PF01330"/>
    </source>
</evidence>
<dbReference type="GO" id="GO:0048476">
    <property type="term" value="C:Holliday junction resolvase complex"/>
    <property type="evidence" value="ECO:0007669"/>
    <property type="project" value="UniProtKB-UniRule"/>
</dbReference>
<keyword evidence="3 6" id="KW-0238">DNA-binding</keyword>
<comment type="caution">
    <text evidence="6">Lacks conserved residue(s) required for the propagation of feature annotation.</text>
</comment>
<dbReference type="GO" id="GO:0005737">
    <property type="term" value="C:cytoplasm"/>
    <property type="evidence" value="ECO:0007669"/>
    <property type="project" value="UniProtKB-SubCell"/>
</dbReference>
<evidence type="ECO:0000256" key="4">
    <source>
        <dbReference type="ARBA" id="ARBA00023172"/>
    </source>
</evidence>
<dbReference type="InterPro" id="IPR000085">
    <property type="entry name" value="RuvA"/>
</dbReference>
<keyword evidence="4 6" id="KW-0233">DNA recombination</keyword>
<protein>
    <recommendedName>
        <fullName evidence="6">Holliday junction branch migration complex subunit RuvA</fullName>
    </recommendedName>
</protein>
<keyword evidence="8" id="KW-0378">Hydrolase</keyword>
<reference evidence="8 9" key="1">
    <citation type="submission" date="2017-10" db="EMBL/GenBank/DDBJ databases">
        <title>Novel microbial diversity and functional potential in the marine mammal oral microbiome.</title>
        <authorList>
            <person name="Dudek N.K."/>
            <person name="Sun C.L."/>
            <person name="Burstein D."/>
            <person name="Kantor R.S."/>
            <person name="Aliaga Goltsman D.S."/>
            <person name="Bik E.M."/>
            <person name="Thomas B.C."/>
            <person name="Banfield J.F."/>
            <person name="Relman D.A."/>
        </authorList>
    </citation>
    <scope>NUCLEOTIDE SEQUENCE [LARGE SCALE GENOMIC DNA]</scope>
    <source>
        <strain evidence="8">DOLJORAL78_47_202</strain>
    </source>
</reference>
<dbReference type="Proteomes" id="UP000231203">
    <property type="component" value="Unassembled WGS sequence"/>
</dbReference>
<keyword evidence="2 6" id="KW-0227">DNA damage</keyword>
<keyword evidence="8" id="KW-0347">Helicase</keyword>
<comment type="subunit">
    <text evidence="6">Homotetramer. Forms an RuvA(8)-RuvB(12)-Holliday junction (HJ) complex. HJ DNA is sandwiched between 2 RuvA tetramers; dsDNA enters through RuvA and exits via RuvB. An RuvB hexamer assembles on each DNA strand where it exits the tetramer. Each RuvB hexamer is contacted by two RuvA subunits (via domain III) on 2 adjacent RuvB subunits; this complex drives branch migration. In the full resolvosome a probable DNA-RuvA(4)-RuvB(12)-RuvC(2) complex forms which resolves the HJ.</text>
</comment>
<organism evidence="8 9">
    <name type="scientific">Desulfobacter postgatei</name>
    <dbReference type="NCBI Taxonomy" id="2293"/>
    <lineage>
        <taxon>Bacteria</taxon>
        <taxon>Pseudomonadati</taxon>
        <taxon>Thermodesulfobacteriota</taxon>
        <taxon>Desulfobacteria</taxon>
        <taxon>Desulfobacterales</taxon>
        <taxon>Desulfobacteraceae</taxon>
        <taxon>Desulfobacter</taxon>
    </lineage>
</organism>
<name>A0A2G6MQF2_9BACT</name>
<dbReference type="HAMAP" id="MF_00031">
    <property type="entry name" value="DNA_HJ_migration_RuvA"/>
    <property type="match status" value="1"/>
</dbReference>
<accession>A0A2G6MQF2</accession>
<evidence type="ECO:0000256" key="3">
    <source>
        <dbReference type="ARBA" id="ARBA00023125"/>
    </source>
</evidence>
<proteinExistence type="inferred from homology"/>
<dbReference type="GO" id="GO:0006281">
    <property type="term" value="P:DNA repair"/>
    <property type="evidence" value="ECO:0007669"/>
    <property type="project" value="UniProtKB-UniRule"/>
</dbReference>
<evidence type="ECO:0000256" key="5">
    <source>
        <dbReference type="ARBA" id="ARBA00023204"/>
    </source>
</evidence>
<dbReference type="InterPro" id="IPR013849">
    <property type="entry name" value="DNA_helicase_Holl-junc_RuvA_I"/>
</dbReference>
<keyword evidence="8" id="KW-0547">Nucleotide-binding</keyword>
<evidence type="ECO:0000313" key="9">
    <source>
        <dbReference type="Proteomes" id="UP000231203"/>
    </source>
</evidence>
<keyword evidence="8" id="KW-0067">ATP-binding</keyword>
<dbReference type="Pfam" id="PF01330">
    <property type="entry name" value="RuvA_N"/>
    <property type="match status" value="1"/>
</dbReference>
<dbReference type="SUPFAM" id="SSF47781">
    <property type="entry name" value="RuvA domain 2-like"/>
    <property type="match status" value="1"/>
</dbReference>
<comment type="similarity">
    <text evidence="6">Belongs to the RuvA family.</text>
</comment>
<comment type="caution">
    <text evidence="8">The sequence shown here is derived from an EMBL/GenBank/DDBJ whole genome shotgun (WGS) entry which is preliminary data.</text>
</comment>
<dbReference type="GO" id="GO:0006310">
    <property type="term" value="P:DNA recombination"/>
    <property type="evidence" value="ECO:0007669"/>
    <property type="project" value="UniProtKB-UniRule"/>
</dbReference>
<dbReference type="GO" id="GO:0000400">
    <property type="term" value="F:four-way junction DNA binding"/>
    <property type="evidence" value="ECO:0007669"/>
    <property type="project" value="UniProtKB-UniRule"/>
</dbReference>
<dbReference type="Pfam" id="PF14520">
    <property type="entry name" value="HHH_5"/>
    <property type="match status" value="1"/>
</dbReference>
<feature type="domain" description="DNA helicase Holliday junction RuvA type" evidence="7">
    <location>
        <begin position="1"/>
        <end position="60"/>
    </location>
</feature>
<dbReference type="AlphaFoldDB" id="A0A2G6MQF2"/>
<evidence type="ECO:0000256" key="1">
    <source>
        <dbReference type="ARBA" id="ARBA00022490"/>
    </source>
</evidence>
<evidence type="ECO:0000313" key="8">
    <source>
        <dbReference type="EMBL" id="PIE62317.1"/>
    </source>
</evidence>
<dbReference type="InterPro" id="IPR012340">
    <property type="entry name" value="NA-bd_OB-fold"/>
</dbReference>